<comment type="caution">
    <text evidence="2">The sequence shown here is derived from an EMBL/GenBank/DDBJ whole genome shotgun (WGS) entry which is preliminary data.</text>
</comment>
<dbReference type="PANTHER" id="PTHR43031">
    <property type="entry name" value="FAD-DEPENDENT OXIDOREDUCTASE"/>
    <property type="match status" value="1"/>
</dbReference>
<reference evidence="2 3" key="1">
    <citation type="submission" date="2018-03" db="EMBL/GenBank/DDBJ databases">
        <title>Genomic Encyclopedia of Archaeal and Bacterial Type Strains, Phase II (KMG-II): from individual species to whole genera.</title>
        <authorList>
            <person name="Goeker M."/>
        </authorList>
    </citation>
    <scope>NUCLEOTIDE SEQUENCE [LARGE SCALE GENOMIC DNA]</scope>
    <source>
        <strain evidence="2 3">DSM 19711</strain>
    </source>
</reference>
<dbReference type="GO" id="GO:0016740">
    <property type="term" value="F:transferase activity"/>
    <property type="evidence" value="ECO:0007669"/>
    <property type="project" value="UniProtKB-KW"/>
</dbReference>
<sequence length="115" mass="12467">MSDPRTFDVDGVPTTTASDLADDAVVVDVREDDEWAAGHIATALHIPMGQVPQRLEELPEGPFNVVCRSGGRSRRTVEWLQRNGYDAVNVDGGMGAWAEAGRPMVSDSGQEPFVR</sequence>
<organism evidence="2 3">
    <name type="scientific">Kineococcus rhizosphaerae</name>
    <dbReference type="NCBI Taxonomy" id="559628"/>
    <lineage>
        <taxon>Bacteria</taxon>
        <taxon>Bacillati</taxon>
        <taxon>Actinomycetota</taxon>
        <taxon>Actinomycetes</taxon>
        <taxon>Kineosporiales</taxon>
        <taxon>Kineosporiaceae</taxon>
        <taxon>Kineococcus</taxon>
    </lineage>
</organism>
<dbReference type="InterPro" id="IPR050229">
    <property type="entry name" value="GlpE_sulfurtransferase"/>
</dbReference>
<dbReference type="InterPro" id="IPR036873">
    <property type="entry name" value="Rhodanese-like_dom_sf"/>
</dbReference>
<keyword evidence="3" id="KW-1185">Reference proteome</keyword>
<dbReference type="CDD" id="cd00158">
    <property type="entry name" value="RHOD"/>
    <property type="match status" value="1"/>
</dbReference>
<proteinExistence type="predicted"/>
<dbReference type="SUPFAM" id="SSF52821">
    <property type="entry name" value="Rhodanese/Cell cycle control phosphatase"/>
    <property type="match status" value="1"/>
</dbReference>
<dbReference type="RefSeq" id="WP_106215378.1">
    <property type="nucleotide sequence ID" value="NZ_PVZF01000018.1"/>
</dbReference>
<dbReference type="Proteomes" id="UP000238083">
    <property type="component" value="Unassembled WGS sequence"/>
</dbReference>
<dbReference type="Pfam" id="PF00581">
    <property type="entry name" value="Rhodanese"/>
    <property type="match status" value="1"/>
</dbReference>
<dbReference type="PROSITE" id="PS50206">
    <property type="entry name" value="RHODANESE_3"/>
    <property type="match status" value="1"/>
</dbReference>
<protein>
    <submittedName>
        <fullName evidence="2">Rhodanese-related sulfurtransferase</fullName>
    </submittedName>
</protein>
<feature type="domain" description="Rhodanese" evidence="1">
    <location>
        <begin position="20"/>
        <end position="106"/>
    </location>
</feature>
<keyword evidence="2" id="KW-0808">Transferase</keyword>
<dbReference type="OrthoDB" id="9800872at2"/>
<dbReference type="SMART" id="SM00450">
    <property type="entry name" value="RHOD"/>
    <property type="match status" value="1"/>
</dbReference>
<evidence type="ECO:0000259" key="1">
    <source>
        <dbReference type="PROSITE" id="PS50206"/>
    </source>
</evidence>
<dbReference type="AlphaFoldDB" id="A0A2T0QWU4"/>
<dbReference type="EMBL" id="PVZF01000018">
    <property type="protein sequence ID" value="PRY10038.1"/>
    <property type="molecule type" value="Genomic_DNA"/>
</dbReference>
<dbReference type="Gene3D" id="3.40.250.10">
    <property type="entry name" value="Rhodanese-like domain"/>
    <property type="match status" value="1"/>
</dbReference>
<accession>A0A2T0QWU4</accession>
<evidence type="ECO:0000313" key="3">
    <source>
        <dbReference type="Proteomes" id="UP000238083"/>
    </source>
</evidence>
<gene>
    <name evidence="2" type="ORF">CLV37_1188</name>
</gene>
<name>A0A2T0QWU4_9ACTN</name>
<evidence type="ECO:0000313" key="2">
    <source>
        <dbReference type="EMBL" id="PRY10038.1"/>
    </source>
</evidence>
<dbReference type="InterPro" id="IPR001763">
    <property type="entry name" value="Rhodanese-like_dom"/>
</dbReference>
<dbReference type="PANTHER" id="PTHR43031:SF17">
    <property type="entry name" value="SULFURTRANSFERASE YTWF-RELATED"/>
    <property type="match status" value="1"/>
</dbReference>